<proteinExistence type="predicted"/>
<organism evidence="1 2">
    <name type="scientific">Camellia lanceoleosa</name>
    <dbReference type="NCBI Taxonomy" id="1840588"/>
    <lineage>
        <taxon>Eukaryota</taxon>
        <taxon>Viridiplantae</taxon>
        <taxon>Streptophyta</taxon>
        <taxon>Embryophyta</taxon>
        <taxon>Tracheophyta</taxon>
        <taxon>Spermatophyta</taxon>
        <taxon>Magnoliopsida</taxon>
        <taxon>eudicotyledons</taxon>
        <taxon>Gunneridae</taxon>
        <taxon>Pentapetalae</taxon>
        <taxon>asterids</taxon>
        <taxon>Ericales</taxon>
        <taxon>Theaceae</taxon>
        <taxon>Camellia</taxon>
    </lineage>
</organism>
<evidence type="ECO:0000313" key="1">
    <source>
        <dbReference type="EMBL" id="KAI8015778.1"/>
    </source>
</evidence>
<name>A0ACC0HST0_9ERIC</name>
<sequence length="129" mass="14997">MALQHTIGFRHFFSHSLKEQNFKDSPYSSVAATTTNQFKEKRWKTGVLSSWMDNSTLSMSSPSFPKQAGGFRLGKLRASRIAERLKPMMMGNKDGEASSGVMGRMMILYLWMRKRQEWRRKIREVIDMN</sequence>
<gene>
    <name evidence="1" type="ORF">LOK49_LG05G01941</name>
</gene>
<comment type="caution">
    <text evidence="1">The sequence shown here is derived from an EMBL/GenBank/DDBJ whole genome shotgun (WGS) entry which is preliminary data.</text>
</comment>
<dbReference type="Proteomes" id="UP001060215">
    <property type="component" value="Chromosome 4"/>
</dbReference>
<evidence type="ECO:0000313" key="2">
    <source>
        <dbReference type="Proteomes" id="UP001060215"/>
    </source>
</evidence>
<protein>
    <submittedName>
        <fullName evidence="1">Uncharacterized protein</fullName>
    </submittedName>
</protein>
<keyword evidence="2" id="KW-1185">Reference proteome</keyword>
<accession>A0ACC0HST0</accession>
<dbReference type="EMBL" id="CM045761">
    <property type="protein sequence ID" value="KAI8015778.1"/>
    <property type="molecule type" value="Genomic_DNA"/>
</dbReference>
<reference evidence="1 2" key="1">
    <citation type="journal article" date="2022" name="Plant J.">
        <title>Chromosome-level genome of Camellia lanceoleosa provides a valuable resource for understanding genome evolution and self-incompatibility.</title>
        <authorList>
            <person name="Gong W."/>
            <person name="Xiao S."/>
            <person name="Wang L."/>
            <person name="Liao Z."/>
            <person name="Chang Y."/>
            <person name="Mo W."/>
            <person name="Hu G."/>
            <person name="Li W."/>
            <person name="Zhao G."/>
            <person name="Zhu H."/>
            <person name="Hu X."/>
            <person name="Ji K."/>
            <person name="Xiang X."/>
            <person name="Song Q."/>
            <person name="Yuan D."/>
            <person name="Jin S."/>
            <person name="Zhang L."/>
        </authorList>
    </citation>
    <scope>NUCLEOTIDE SEQUENCE [LARGE SCALE GENOMIC DNA]</scope>
    <source>
        <strain evidence="1">SQ_2022a</strain>
    </source>
</reference>